<dbReference type="PANTHER" id="PTHR33495:SF2">
    <property type="entry name" value="ANTI-SIGMA FACTOR ANTAGONIST TM_1081-RELATED"/>
    <property type="match status" value="1"/>
</dbReference>
<dbReference type="CDD" id="cd07043">
    <property type="entry name" value="STAS_anti-anti-sigma_factors"/>
    <property type="match status" value="1"/>
</dbReference>
<evidence type="ECO:0000313" key="2">
    <source>
        <dbReference type="EMBL" id="SUD49089.1"/>
    </source>
</evidence>
<name>A0A379JK94_9NOCA</name>
<dbReference type="OrthoDB" id="4571483at2"/>
<dbReference type="PROSITE" id="PS50801">
    <property type="entry name" value="STAS"/>
    <property type="match status" value="1"/>
</dbReference>
<evidence type="ECO:0000313" key="3">
    <source>
        <dbReference type="Proteomes" id="UP000255467"/>
    </source>
</evidence>
<keyword evidence="3" id="KW-1185">Reference proteome</keyword>
<sequence>MSAIAIHQRGVDADTLTNGSRGDRSDHLSLSMDSHQRKCTIVRVEGELDAAIFPEFSEALERAVTSSSRAVIVDFRQTRFLSIGSALKLAGAKEAAVAGGVDLRVVAARREVERVLDVTGVRPLFHVYPSIQAALEA</sequence>
<gene>
    <name evidence="2" type="primary">rsbV_2</name>
    <name evidence="2" type="ORF">NCTC1934_06439</name>
</gene>
<evidence type="ECO:0000259" key="1">
    <source>
        <dbReference type="PROSITE" id="PS50801"/>
    </source>
</evidence>
<dbReference type="GO" id="GO:0043856">
    <property type="term" value="F:anti-sigma factor antagonist activity"/>
    <property type="evidence" value="ECO:0007669"/>
    <property type="project" value="TreeGrafter"/>
</dbReference>
<dbReference type="PANTHER" id="PTHR33495">
    <property type="entry name" value="ANTI-SIGMA FACTOR ANTAGONIST TM_1081-RELATED-RELATED"/>
    <property type="match status" value="1"/>
</dbReference>
<dbReference type="InterPro" id="IPR036513">
    <property type="entry name" value="STAS_dom_sf"/>
</dbReference>
<dbReference type="STRING" id="1406858.GCA_000710895_01031"/>
<protein>
    <submittedName>
        <fullName evidence="2">Anti-anti-sigma-B factor</fullName>
    </submittedName>
</protein>
<proteinExistence type="predicted"/>
<accession>A0A379JK94</accession>
<reference evidence="2 3" key="1">
    <citation type="submission" date="2018-06" db="EMBL/GenBank/DDBJ databases">
        <authorList>
            <consortium name="Pathogen Informatics"/>
            <person name="Doyle S."/>
        </authorList>
    </citation>
    <scope>NUCLEOTIDE SEQUENCE [LARGE SCALE GENOMIC DNA]</scope>
    <source>
        <strain evidence="2 3">NCTC1934</strain>
    </source>
</reference>
<organism evidence="2 3">
    <name type="scientific">Nocardia otitidiscaviarum</name>
    <dbReference type="NCBI Taxonomy" id="1823"/>
    <lineage>
        <taxon>Bacteria</taxon>
        <taxon>Bacillati</taxon>
        <taxon>Actinomycetota</taxon>
        <taxon>Actinomycetes</taxon>
        <taxon>Mycobacteriales</taxon>
        <taxon>Nocardiaceae</taxon>
        <taxon>Nocardia</taxon>
    </lineage>
</organism>
<dbReference type="AlphaFoldDB" id="A0A379JK94"/>
<dbReference type="InterPro" id="IPR002645">
    <property type="entry name" value="STAS_dom"/>
</dbReference>
<dbReference type="EMBL" id="UGRY01000006">
    <property type="protein sequence ID" value="SUD49089.1"/>
    <property type="molecule type" value="Genomic_DNA"/>
</dbReference>
<dbReference type="SUPFAM" id="SSF52091">
    <property type="entry name" value="SpoIIaa-like"/>
    <property type="match status" value="1"/>
</dbReference>
<feature type="domain" description="STAS" evidence="1">
    <location>
        <begin position="41"/>
        <end position="137"/>
    </location>
</feature>
<dbReference type="Pfam" id="PF01740">
    <property type="entry name" value="STAS"/>
    <property type="match status" value="1"/>
</dbReference>
<dbReference type="Gene3D" id="3.30.750.24">
    <property type="entry name" value="STAS domain"/>
    <property type="match status" value="1"/>
</dbReference>
<dbReference type="Proteomes" id="UP000255467">
    <property type="component" value="Unassembled WGS sequence"/>
</dbReference>